<evidence type="ECO:0000313" key="2">
    <source>
        <dbReference type="EMBL" id="KAF2965469.1"/>
    </source>
</evidence>
<comment type="caution">
    <text evidence="2">The sequence shown here is derived from an EMBL/GenBank/DDBJ whole genome shotgun (WGS) entry which is preliminary data.</text>
</comment>
<dbReference type="Pfam" id="PF06985">
    <property type="entry name" value="HET"/>
    <property type="match status" value="1"/>
</dbReference>
<gene>
    <name evidence="2" type="ORF">GQX73_g8071</name>
</gene>
<dbReference type="Proteomes" id="UP000481858">
    <property type="component" value="Unassembled WGS sequence"/>
</dbReference>
<reference evidence="2 3" key="1">
    <citation type="submission" date="2019-12" db="EMBL/GenBank/DDBJ databases">
        <title>Draft genome sequence of the ascomycete Xylaria multiplex DSM 110363.</title>
        <authorList>
            <person name="Buettner E."/>
            <person name="Kellner H."/>
        </authorList>
    </citation>
    <scope>NUCLEOTIDE SEQUENCE [LARGE SCALE GENOMIC DNA]</scope>
    <source>
        <strain evidence="2 3">DSM 110363</strain>
    </source>
</reference>
<dbReference type="AlphaFoldDB" id="A0A7C8IJU0"/>
<dbReference type="InterPro" id="IPR010730">
    <property type="entry name" value="HET"/>
</dbReference>
<name>A0A7C8IJU0_9PEZI</name>
<feature type="domain" description="Heterokaryon incompatibility" evidence="1">
    <location>
        <begin position="96"/>
        <end position="155"/>
    </location>
</feature>
<evidence type="ECO:0000259" key="1">
    <source>
        <dbReference type="Pfam" id="PF06985"/>
    </source>
</evidence>
<protein>
    <recommendedName>
        <fullName evidence="1">Heterokaryon incompatibility domain-containing protein</fullName>
    </recommendedName>
</protein>
<dbReference type="InParanoid" id="A0A7C8IJU0"/>
<dbReference type="PANTHER" id="PTHR33112">
    <property type="entry name" value="DOMAIN PROTEIN, PUTATIVE-RELATED"/>
    <property type="match status" value="1"/>
</dbReference>
<accession>A0A7C8IJU0</accession>
<evidence type="ECO:0000313" key="3">
    <source>
        <dbReference type="Proteomes" id="UP000481858"/>
    </source>
</evidence>
<keyword evidence="3" id="KW-1185">Reference proteome</keyword>
<dbReference type="EMBL" id="WUBL01000114">
    <property type="protein sequence ID" value="KAF2965469.1"/>
    <property type="molecule type" value="Genomic_DNA"/>
</dbReference>
<sequence length="164" mass="18452">MFQGDTYTKIAFEIQLSPRRRGMPMRLRFWAGFIELDGEFGVELLDGDDLLVCTDEDDLAAPYVAMRPFEPNKASSRNILFIPMLAYPITGAGHGLSALPLTLRDTVAVVSMLGLEYMSIDALCIKQDDPADKELEIARMSLYYGRNTVTQFPLHQQQLARKGF</sequence>
<organism evidence="2 3">
    <name type="scientific">Xylaria multiplex</name>
    <dbReference type="NCBI Taxonomy" id="323545"/>
    <lineage>
        <taxon>Eukaryota</taxon>
        <taxon>Fungi</taxon>
        <taxon>Dikarya</taxon>
        <taxon>Ascomycota</taxon>
        <taxon>Pezizomycotina</taxon>
        <taxon>Sordariomycetes</taxon>
        <taxon>Xylariomycetidae</taxon>
        <taxon>Xylariales</taxon>
        <taxon>Xylariaceae</taxon>
        <taxon>Xylaria</taxon>
    </lineage>
</organism>
<dbReference type="PANTHER" id="PTHR33112:SF16">
    <property type="entry name" value="HETEROKARYON INCOMPATIBILITY DOMAIN-CONTAINING PROTEIN"/>
    <property type="match status" value="1"/>
</dbReference>
<dbReference type="OrthoDB" id="4588820at2759"/>
<proteinExistence type="predicted"/>